<reference evidence="3" key="1">
    <citation type="journal article" date="2014" name="Int. J. Syst. Evol. Microbiol.">
        <title>Complete genome sequence of Corynebacterium casei LMG S-19264T (=DSM 44701T), isolated from a smear-ripened cheese.</title>
        <authorList>
            <consortium name="US DOE Joint Genome Institute (JGI-PGF)"/>
            <person name="Walter F."/>
            <person name="Albersmeier A."/>
            <person name="Kalinowski J."/>
            <person name="Ruckert C."/>
        </authorList>
    </citation>
    <scope>NUCLEOTIDE SEQUENCE</scope>
    <source>
        <strain evidence="3">VKM B-2748</strain>
    </source>
</reference>
<dbReference type="Proteomes" id="UP001143309">
    <property type="component" value="Unassembled WGS sequence"/>
</dbReference>
<accession>A0A9W6JML6</accession>
<gene>
    <name evidence="3" type="ORF">GCM10008174_02100</name>
</gene>
<dbReference type="SUPFAM" id="SSF55961">
    <property type="entry name" value="Bet v1-like"/>
    <property type="match status" value="1"/>
</dbReference>
<evidence type="ECO:0000256" key="1">
    <source>
        <dbReference type="ARBA" id="ARBA00023002"/>
    </source>
</evidence>
<sequence length="284" mass="31134">MTGRAPDRALVDDWHVVVDRSWLTFGQLYRTKLFGAALQISPDVDGRARVSLSATGAVLPSVERYGLVFASVGRPARDVLDIPEARESDRLIVTGGSIGVGVSGLRAVENFLDLGHLPFVHADILGDEAHTEVEDYDVARAEDGGILVTNCRFFQPVASPSASGGIMADYAYRVFRPFTVGLYKTNPKQPDRRDFIALFVQPVDEERCVAHSLLAYVEDGLTAAGVRAFMQLIFAQDKPILENHVPKRLPLDPRAETPIRADKSSIAYRRWLSELGVTYGAIPA</sequence>
<dbReference type="Gene3D" id="3.90.380.10">
    <property type="entry name" value="Naphthalene 1,2-dioxygenase Alpha Subunit, Chain A, domain 1"/>
    <property type="match status" value="1"/>
</dbReference>
<evidence type="ECO:0000313" key="4">
    <source>
        <dbReference type="Proteomes" id="UP001143309"/>
    </source>
</evidence>
<keyword evidence="4" id="KW-1185">Reference proteome</keyword>
<proteinExistence type="predicted"/>
<dbReference type="AlphaFoldDB" id="A0A9W6JML6"/>
<dbReference type="Pfam" id="PF19112">
    <property type="entry name" value="VanA_C"/>
    <property type="match status" value="1"/>
</dbReference>
<dbReference type="EMBL" id="BSFL01000001">
    <property type="protein sequence ID" value="GLK78469.1"/>
    <property type="molecule type" value="Genomic_DNA"/>
</dbReference>
<keyword evidence="1" id="KW-0560">Oxidoreductase</keyword>
<dbReference type="InterPro" id="IPR044043">
    <property type="entry name" value="VanA_C_cat"/>
</dbReference>
<comment type="caution">
    <text evidence="3">The sequence shown here is derived from an EMBL/GenBank/DDBJ whole genome shotgun (WGS) entry which is preliminary data.</text>
</comment>
<protein>
    <recommendedName>
        <fullName evidence="2">Vanillate O-demethylase oxygenase-like C-terminal catalytic domain-containing protein</fullName>
    </recommendedName>
</protein>
<organism evidence="3 4">
    <name type="scientific">Methylopila turkensis</name>
    <dbReference type="NCBI Taxonomy" id="1437816"/>
    <lineage>
        <taxon>Bacteria</taxon>
        <taxon>Pseudomonadati</taxon>
        <taxon>Pseudomonadota</taxon>
        <taxon>Alphaproteobacteria</taxon>
        <taxon>Hyphomicrobiales</taxon>
        <taxon>Methylopilaceae</taxon>
        <taxon>Methylopila</taxon>
    </lineage>
</organism>
<dbReference type="RefSeq" id="WP_271198990.1">
    <property type="nucleotide sequence ID" value="NZ_BSFL01000001.1"/>
</dbReference>
<reference evidence="3" key="2">
    <citation type="submission" date="2023-01" db="EMBL/GenBank/DDBJ databases">
        <authorList>
            <person name="Sun Q."/>
            <person name="Evtushenko L."/>
        </authorList>
    </citation>
    <scope>NUCLEOTIDE SEQUENCE</scope>
    <source>
        <strain evidence="3">VKM B-2748</strain>
    </source>
</reference>
<name>A0A9W6JML6_9HYPH</name>
<evidence type="ECO:0000313" key="3">
    <source>
        <dbReference type="EMBL" id="GLK78469.1"/>
    </source>
</evidence>
<feature type="domain" description="Vanillate O-demethylase oxygenase-like C-terminal catalytic" evidence="2">
    <location>
        <begin position="107"/>
        <end position="275"/>
    </location>
</feature>
<evidence type="ECO:0000259" key="2">
    <source>
        <dbReference type="Pfam" id="PF19112"/>
    </source>
</evidence>
<dbReference type="GO" id="GO:0016491">
    <property type="term" value="F:oxidoreductase activity"/>
    <property type="evidence" value="ECO:0007669"/>
    <property type="project" value="UniProtKB-KW"/>
</dbReference>